<name>A0A8S9RWZ9_BRACR</name>
<accession>A0A8S9RWZ9</accession>
<gene>
    <name evidence="4" type="ORF">F2Q69_00026910</name>
</gene>
<organism evidence="4 5">
    <name type="scientific">Brassica cretica</name>
    <name type="common">Mustard</name>
    <dbReference type="NCBI Taxonomy" id="69181"/>
    <lineage>
        <taxon>Eukaryota</taxon>
        <taxon>Viridiplantae</taxon>
        <taxon>Streptophyta</taxon>
        <taxon>Embryophyta</taxon>
        <taxon>Tracheophyta</taxon>
        <taxon>Spermatophyta</taxon>
        <taxon>Magnoliopsida</taxon>
        <taxon>eudicotyledons</taxon>
        <taxon>Gunneridae</taxon>
        <taxon>Pentapetalae</taxon>
        <taxon>rosids</taxon>
        <taxon>malvids</taxon>
        <taxon>Brassicales</taxon>
        <taxon>Brassicaceae</taxon>
        <taxon>Brassiceae</taxon>
        <taxon>Brassica</taxon>
    </lineage>
</organism>
<comment type="caution">
    <text evidence="4">The sequence shown here is derived from an EMBL/GenBank/DDBJ whole genome shotgun (WGS) entry which is preliminary data.</text>
</comment>
<evidence type="ECO:0000256" key="2">
    <source>
        <dbReference type="ARBA" id="ARBA00023004"/>
    </source>
</evidence>
<dbReference type="InterPro" id="IPR026992">
    <property type="entry name" value="DIOX_N"/>
</dbReference>
<evidence type="ECO:0000313" key="5">
    <source>
        <dbReference type="Proteomes" id="UP000712600"/>
    </source>
</evidence>
<feature type="domain" description="Non-haem dioxygenase N-terminal" evidence="3">
    <location>
        <begin position="53"/>
        <end position="90"/>
    </location>
</feature>
<keyword evidence="1" id="KW-0479">Metal-binding</keyword>
<dbReference type="InterPro" id="IPR027443">
    <property type="entry name" value="IPNS-like_sf"/>
</dbReference>
<evidence type="ECO:0000259" key="3">
    <source>
        <dbReference type="Pfam" id="PF14226"/>
    </source>
</evidence>
<dbReference type="AlphaFoldDB" id="A0A8S9RWZ9"/>
<dbReference type="EMBL" id="QGKX02000088">
    <property type="protein sequence ID" value="KAF3584973.1"/>
    <property type="molecule type" value="Genomic_DNA"/>
</dbReference>
<dbReference type="Proteomes" id="UP000712600">
    <property type="component" value="Unassembled WGS sequence"/>
</dbReference>
<dbReference type="GO" id="GO:0046872">
    <property type="term" value="F:metal ion binding"/>
    <property type="evidence" value="ECO:0007669"/>
    <property type="project" value="UniProtKB-KW"/>
</dbReference>
<keyword evidence="2" id="KW-0408">Iron</keyword>
<proteinExistence type="predicted"/>
<sequence length="101" mass="11157">MEAKGETQWSSIIVPSVQEMVEEKVITTVPPRYVQSDQDKSGVTDDSGLIPDIPVIDMKRLCSSAAKDSDSEVQKLDLACKEFGFFQAKSLNFSVLQNNLC</sequence>
<reference evidence="4" key="1">
    <citation type="submission" date="2019-12" db="EMBL/GenBank/DDBJ databases">
        <title>Genome sequencing and annotation of Brassica cretica.</title>
        <authorList>
            <person name="Studholme D.J."/>
            <person name="Sarris P."/>
        </authorList>
    </citation>
    <scope>NUCLEOTIDE SEQUENCE</scope>
    <source>
        <strain evidence="4">PFS-109/04</strain>
        <tissue evidence="4">Leaf</tissue>
    </source>
</reference>
<dbReference type="Gene3D" id="2.60.120.330">
    <property type="entry name" value="B-lactam Antibiotic, Isopenicillin N Synthase, Chain"/>
    <property type="match status" value="1"/>
</dbReference>
<dbReference type="SUPFAM" id="SSF51197">
    <property type="entry name" value="Clavaminate synthase-like"/>
    <property type="match status" value="1"/>
</dbReference>
<protein>
    <recommendedName>
        <fullName evidence="3">Non-haem dioxygenase N-terminal domain-containing protein</fullName>
    </recommendedName>
</protein>
<dbReference type="Pfam" id="PF14226">
    <property type="entry name" value="DIOX_N"/>
    <property type="match status" value="1"/>
</dbReference>
<evidence type="ECO:0000256" key="1">
    <source>
        <dbReference type="ARBA" id="ARBA00022723"/>
    </source>
</evidence>
<evidence type="ECO:0000313" key="4">
    <source>
        <dbReference type="EMBL" id="KAF3584973.1"/>
    </source>
</evidence>